<comment type="caution">
    <text evidence="3">The sequence shown here is derived from an EMBL/GenBank/DDBJ whole genome shotgun (WGS) entry which is preliminary data.</text>
</comment>
<dbReference type="Pfam" id="PF12706">
    <property type="entry name" value="Lactamase_B_2"/>
    <property type="match status" value="1"/>
</dbReference>
<evidence type="ECO:0000259" key="2">
    <source>
        <dbReference type="SMART" id="SM00849"/>
    </source>
</evidence>
<feature type="domain" description="Metallo-beta-lactamase" evidence="2">
    <location>
        <begin position="18"/>
        <end position="211"/>
    </location>
</feature>
<accession>A0ABS4CNY8</accession>
<evidence type="ECO:0000313" key="3">
    <source>
        <dbReference type="EMBL" id="MBP1048208.1"/>
    </source>
</evidence>
<dbReference type="PANTHER" id="PTHR46018">
    <property type="entry name" value="ZINC PHOSPHODIESTERASE ELAC PROTEIN 1"/>
    <property type="match status" value="1"/>
</dbReference>
<evidence type="ECO:0000256" key="1">
    <source>
        <dbReference type="ARBA" id="ARBA00022833"/>
    </source>
</evidence>
<dbReference type="Proteomes" id="UP000673375">
    <property type="component" value="Unassembled WGS sequence"/>
</dbReference>
<organism evidence="3 4">
    <name type="scientific">Enterococcus larvae</name>
    <dbReference type="NCBI Taxonomy" id="2794352"/>
    <lineage>
        <taxon>Bacteria</taxon>
        <taxon>Bacillati</taxon>
        <taxon>Bacillota</taxon>
        <taxon>Bacilli</taxon>
        <taxon>Lactobacillales</taxon>
        <taxon>Enterococcaceae</taxon>
        <taxon>Enterococcus</taxon>
    </lineage>
</organism>
<dbReference type="Gene3D" id="3.60.15.10">
    <property type="entry name" value="Ribonuclease Z/Hydroxyacylglutathione hydrolase-like"/>
    <property type="match status" value="1"/>
</dbReference>
<dbReference type="InterPro" id="IPR036866">
    <property type="entry name" value="RibonucZ/Hydroxyglut_hydro"/>
</dbReference>
<dbReference type="RefSeq" id="WP_209558972.1">
    <property type="nucleotide sequence ID" value="NZ_JAEDXU010000013.1"/>
</dbReference>
<keyword evidence="4" id="KW-1185">Reference proteome</keyword>
<proteinExistence type="predicted"/>
<evidence type="ECO:0000313" key="4">
    <source>
        <dbReference type="Proteomes" id="UP000673375"/>
    </source>
</evidence>
<keyword evidence="1" id="KW-0862">Zinc</keyword>
<reference evidence="3 4" key="1">
    <citation type="submission" date="2020-12" db="EMBL/GenBank/DDBJ databases">
        <title>Vagococcus allomyrinae sp. nov. and Enterococcus lavae sp. nov., isolated from the larvae of Allomyrina dichotoma.</title>
        <authorList>
            <person name="Lee S.D."/>
        </authorList>
    </citation>
    <scope>NUCLEOTIDE SEQUENCE [LARGE SCALE GENOMIC DNA]</scope>
    <source>
        <strain evidence="3 4">BWM-S5</strain>
    </source>
</reference>
<protein>
    <submittedName>
        <fullName evidence="3">MBL fold metallo-hydrolase</fullName>
    </submittedName>
</protein>
<dbReference type="SMART" id="SM00849">
    <property type="entry name" value="Lactamase_B"/>
    <property type="match status" value="1"/>
</dbReference>
<dbReference type="EMBL" id="JAEDXU010000013">
    <property type="protein sequence ID" value="MBP1048208.1"/>
    <property type="molecule type" value="Genomic_DNA"/>
</dbReference>
<gene>
    <name evidence="3" type="ORF">I6N96_18090</name>
</gene>
<dbReference type="InterPro" id="IPR001279">
    <property type="entry name" value="Metallo-B-lactamas"/>
</dbReference>
<dbReference type="SUPFAM" id="SSF56281">
    <property type="entry name" value="Metallo-hydrolase/oxidoreductase"/>
    <property type="match status" value="1"/>
</dbReference>
<name>A0ABS4CNY8_9ENTE</name>
<dbReference type="PANTHER" id="PTHR46018:SF4">
    <property type="entry name" value="METALLO-HYDROLASE YHFI-RELATED"/>
    <property type="match status" value="1"/>
</dbReference>
<sequence>MKITVLGCLGAYPYKDQGTSSYLLESEGFRLLLDAGSTTLVNLENHLDPLELDAVILSHYHHDHIADLGVLQYYRQLYPAQVPVPILPIYGHTEDAVHFSALDLDGVSKGIPYFEAEELKLGPFLITFMKTIHPVPCYAMRFVEEKTGKVFVFTGDSGYLEDFIEFAEGADIFLADTYLFEGNEKHRAHFTSKESGELAKAARVKKLVLTHLPQHGSLDELKAQAEKAADYQMPVILAEKDLVIDL</sequence>
<dbReference type="CDD" id="cd07716">
    <property type="entry name" value="RNaseZ_short-form-like_MBL-fold"/>
    <property type="match status" value="1"/>
</dbReference>